<dbReference type="InterPro" id="IPR011990">
    <property type="entry name" value="TPR-like_helical_dom_sf"/>
</dbReference>
<sequence>MSRQDTKELFLAFALSLTTLFCIANIYLTQDLSPLLFAVSYDARQDAAIMLLRLLNKQSIYKEQLTLFKSIHGEKIEEKVTAEQNLRHQKINQLLSLLKKNPFARDVLLNLAYIYYQDGNISSSNHYYNLAKQVDPLLFHKDLEDLH</sequence>
<organism evidence="1 2">
    <name type="scientific">Candidatus Roizmanbacteria bacterium RIFCSPLOWO2_02_FULL_36_11</name>
    <dbReference type="NCBI Taxonomy" id="1802071"/>
    <lineage>
        <taxon>Bacteria</taxon>
        <taxon>Candidatus Roizmaniibacteriota</taxon>
    </lineage>
</organism>
<evidence type="ECO:0000313" key="2">
    <source>
        <dbReference type="Proteomes" id="UP000177418"/>
    </source>
</evidence>
<dbReference type="Gene3D" id="1.25.40.10">
    <property type="entry name" value="Tetratricopeptide repeat domain"/>
    <property type="match status" value="1"/>
</dbReference>
<accession>A0A1F7JH95</accession>
<reference evidence="1 2" key="1">
    <citation type="journal article" date="2016" name="Nat. Commun.">
        <title>Thousands of microbial genomes shed light on interconnected biogeochemical processes in an aquifer system.</title>
        <authorList>
            <person name="Anantharaman K."/>
            <person name="Brown C.T."/>
            <person name="Hug L.A."/>
            <person name="Sharon I."/>
            <person name="Castelle C.J."/>
            <person name="Probst A.J."/>
            <person name="Thomas B.C."/>
            <person name="Singh A."/>
            <person name="Wilkins M.J."/>
            <person name="Karaoz U."/>
            <person name="Brodie E.L."/>
            <person name="Williams K.H."/>
            <person name="Hubbard S.S."/>
            <person name="Banfield J.F."/>
        </authorList>
    </citation>
    <scope>NUCLEOTIDE SEQUENCE [LARGE SCALE GENOMIC DNA]</scope>
</reference>
<dbReference type="AlphaFoldDB" id="A0A1F7JH95"/>
<name>A0A1F7JH95_9BACT</name>
<dbReference type="SUPFAM" id="SSF48452">
    <property type="entry name" value="TPR-like"/>
    <property type="match status" value="1"/>
</dbReference>
<comment type="caution">
    <text evidence="1">The sequence shown here is derived from an EMBL/GenBank/DDBJ whole genome shotgun (WGS) entry which is preliminary data.</text>
</comment>
<gene>
    <name evidence="1" type="ORF">A3H78_00580</name>
</gene>
<dbReference type="Proteomes" id="UP000177418">
    <property type="component" value="Unassembled WGS sequence"/>
</dbReference>
<protein>
    <submittedName>
        <fullName evidence="1">Uncharacterized protein</fullName>
    </submittedName>
</protein>
<evidence type="ECO:0000313" key="1">
    <source>
        <dbReference type="EMBL" id="OGK54956.1"/>
    </source>
</evidence>
<proteinExistence type="predicted"/>
<dbReference type="EMBL" id="MGAV01000012">
    <property type="protein sequence ID" value="OGK54956.1"/>
    <property type="molecule type" value="Genomic_DNA"/>
</dbReference>